<dbReference type="PROSITE" id="PS50930">
    <property type="entry name" value="HTH_LYTTR"/>
    <property type="match status" value="1"/>
</dbReference>
<dbReference type="InterPro" id="IPR046947">
    <property type="entry name" value="LytR-like"/>
</dbReference>
<dbReference type="GO" id="GO:0003677">
    <property type="term" value="F:DNA binding"/>
    <property type="evidence" value="ECO:0007669"/>
    <property type="project" value="UniProtKB-KW"/>
</dbReference>
<name>A0A8F9XLN5_9BACT</name>
<keyword evidence="5" id="KW-1185">Reference proteome</keyword>
<dbReference type="InterPro" id="IPR001789">
    <property type="entry name" value="Sig_transdc_resp-reg_receiver"/>
</dbReference>
<dbReference type="AlphaFoldDB" id="A0A8F9XLN5"/>
<dbReference type="PROSITE" id="PS50110">
    <property type="entry name" value="RESPONSE_REGULATORY"/>
    <property type="match status" value="1"/>
</dbReference>
<gene>
    <name evidence="4" type="ORF">K0B96_01955</name>
</gene>
<sequence length="269" mass="30135">MKTHAPLPRSRLRAVIADDEPAARRGVRLLLERDGEVEVVGEAIDGPEAVALISDQKPDLAFLDVQMPGGDGFEVLRAVGVANAPAVIFVTAYDEYALRAFEVNAIDYLLKPYDDERFRAALERAKADVRRREAEGVNARLSQLLSFLEAARSEGPERTPDRILVKSAGEIFFLKASEIDWIEAEGDYMKFHVAGRAHLMRETMARLEARLDAEKFIRIHRSTIVNVDRLRKLTPAFGGEYVVVLQDGTKLKLSRGYHARIAPLLKETR</sequence>
<evidence type="ECO:0000313" key="4">
    <source>
        <dbReference type="EMBL" id="QYM79406.1"/>
    </source>
</evidence>
<dbReference type="InterPro" id="IPR007492">
    <property type="entry name" value="LytTR_DNA-bd_dom"/>
</dbReference>
<feature type="domain" description="Response regulatory" evidence="2">
    <location>
        <begin position="13"/>
        <end position="126"/>
    </location>
</feature>
<dbReference type="Pfam" id="PF00072">
    <property type="entry name" value="Response_reg"/>
    <property type="match status" value="1"/>
</dbReference>
<feature type="domain" description="HTH LytTR-type" evidence="3">
    <location>
        <begin position="163"/>
        <end position="267"/>
    </location>
</feature>
<dbReference type="Gene3D" id="3.40.50.2300">
    <property type="match status" value="1"/>
</dbReference>
<evidence type="ECO:0000313" key="5">
    <source>
        <dbReference type="Proteomes" id="UP000825051"/>
    </source>
</evidence>
<dbReference type="SMART" id="SM00448">
    <property type="entry name" value="REC"/>
    <property type="match status" value="1"/>
</dbReference>
<evidence type="ECO:0000259" key="2">
    <source>
        <dbReference type="PROSITE" id="PS50110"/>
    </source>
</evidence>
<feature type="modified residue" description="4-aspartylphosphate" evidence="1">
    <location>
        <position position="64"/>
    </location>
</feature>
<proteinExistence type="predicted"/>
<dbReference type="PANTHER" id="PTHR37299:SF1">
    <property type="entry name" value="STAGE 0 SPORULATION PROTEIN A HOMOLOG"/>
    <property type="match status" value="1"/>
</dbReference>
<dbReference type="Pfam" id="PF04397">
    <property type="entry name" value="LytTR"/>
    <property type="match status" value="1"/>
</dbReference>
<keyword evidence="4" id="KW-0238">DNA-binding</keyword>
<dbReference type="KEGG" id="ole:K0B96_01955"/>
<evidence type="ECO:0000256" key="1">
    <source>
        <dbReference type="PROSITE-ProRule" id="PRU00169"/>
    </source>
</evidence>
<accession>A0A8F9XLN5</accession>
<dbReference type="Gene3D" id="2.40.50.1020">
    <property type="entry name" value="LytTr DNA-binding domain"/>
    <property type="match status" value="1"/>
</dbReference>
<keyword evidence="1" id="KW-0597">Phosphoprotein</keyword>
<dbReference type="SUPFAM" id="SSF52172">
    <property type="entry name" value="CheY-like"/>
    <property type="match status" value="1"/>
</dbReference>
<reference evidence="4" key="1">
    <citation type="submission" date="2021-08" db="EMBL/GenBank/DDBJ databases">
        <title>Genome of a novel bacterium of the phylum Verrucomicrobia, Oleiharenicola sp. KSB-15.</title>
        <authorList>
            <person name="Chung J.-H."/>
            <person name="Ahn J.-H."/>
            <person name="Yoon Y."/>
            <person name="Kim D.-Y."/>
            <person name="An S.-H."/>
            <person name="Park I."/>
            <person name="Yeon J."/>
        </authorList>
    </citation>
    <scope>NUCLEOTIDE SEQUENCE</scope>
    <source>
        <strain evidence="4">KSB-15</strain>
    </source>
</reference>
<organism evidence="4 5">
    <name type="scientific">Horticoccus luteus</name>
    <dbReference type="NCBI Taxonomy" id="2862869"/>
    <lineage>
        <taxon>Bacteria</taxon>
        <taxon>Pseudomonadati</taxon>
        <taxon>Verrucomicrobiota</taxon>
        <taxon>Opitutia</taxon>
        <taxon>Opitutales</taxon>
        <taxon>Opitutaceae</taxon>
        <taxon>Horticoccus</taxon>
    </lineage>
</organism>
<dbReference type="SMART" id="SM00850">
    <property type="entry name" value="LytTR"/>
    <property type="match status" value="1"/>
</dbReference>
<dbReference type="InterPro" id="IPR011006">
    <property type="entry name" value="CheY-like_superfamily"/>
</dbReference>
<protein>
    <submittedName>
        <fullName evidence="4">LytTR family DNA-binding domain-containing protein</fullName>
    </submittedName>
</protein>
<dbReference type="Proteomes" id="UP000825051">
    <property type="component" value="Chromosome"/>
</dbReference>
<dbReference type="GO" id="GO:0000156">
    <property type="term" value="F:phosphorelay response regulator activity"/>
    <property type="evidence" value="ECO:0007669"/>
    <property type="project" value="InterPro"/>
</dbReference>
<dbReference type="EMBL" id="CP080507">
    <property type="protein sequence ID" value="QYM79406.1"/>
    <property type="molecule type" value="Genomic_DNA"/>
</dbReference>
<dbReference type="PANTHER" id="PTHR37299">
    <property type="entry name" value="TRANSCRIPTIONAL REGULATOR-RELATED"/>
    <property type="match status" value="1"/>
</dbReference>
<evidence type="ECO:0000259" key="3">
    <source>
        <dbReference type="PROSITE" id="PS50930"/>
    </source>
</evidence>
<dbReference type="RefSeq" id="WP_220163226.1">
    <property type="nucleotide sequence ID" value="NZ_CP080507.1"/>
</dbReference>